<dbReference type="RefSeq" id="WP_379044782.1">
    <property type="nucleotide sequence ID" value="NZ_JBHULZ010000023.1"/>
</dbReference>
<dbReference type="SUPFAM" id="SSF53254">
    <property type="entry name" value="Phosphoglycerate mutase-like"/>
    <property type="match status" value="1"/>
</dbReference>
<sequence>MKSLILVRHGKSSWKESLPDKMRPLKKRAFRDANLVLDALKPNLNVTSKMLVLSSTATRAITTAQLFKQGLNVSESEFKRLDALYTFDHENLIDIIQQQHSKYNTIMLFGHNPAFTNLVNLWGDKPIINIPTTGLVKIDFPDTEDWSKLKQGRVDYCLFPKNLRNE</sequence>
<protein>
    <submittedName>
        <fullName evidence="1">SixA phosphatase family protein</fullName>
    </submittedName>
</protein>
<reference evidence="2" key="1">
    <citation type="journal article" date="2019" name="Int. J. Syst. Evol. Microbiol.">
        <title>The Global Catalogue of Microorganisms (GCM) 10K type strain sequencing project: providing services to taxonomists for standard genome sequencing and annotation.</title>
        <authorList>
            <consortium name="The Broad Institute Genomics Platform"/>
            <consortium name="The Broad Institute Genome Sequencing Center for Infectious Disease"/>
            <person name="Wu L."/>
            <person name="Ma J."/>
        </authorList>
    </citation>
    <scope>NUCLEOTIDE SEQUENCE [LARGE SCALE GENOMIC DNA]</scope>
    <source>
        <strain evidence="2">KCTC 42255</strain>
    </source>
</reference>
<dbReference type="EMBL" id="JBHULZ010000023">
    <property type="protein sequence ID" value="MFD2697257.1"/>
    <property type="molecule type" value="Genomic_DNA"/>
</dbReference>
<evidence type="ECO:0000313" key="1">
    <source>
        <dbReference type="EMBL" id="MFD2697257.1"/>
    </source>
</evidence>
<organism evidence="1 2">
    <name type="scientific">Mesonia sediminis</name>
    <dbReference type="NCBI Taxonomy" id="1703946"/>
    <lineage>
        <taxon>Bacteria</taxon>
        <taxon>Pseudomonadati</taxon>
        <taxon>Bacteroidota</taxon>
        <taxon>Flavobacteriia</taxon>
        <taxon>Flavobacteriales</taxon>
        <taxon>Flavobacteriaceae</taxon>
        <taxon>Mesonia</taxon>
    </lineage>
</organism>
<gene>
    <name evidence="1" type="ORF">ACFSQ0_04575</name>
</gene>
<proteinExistence type="predicted"/>
<dbReference type="Pfam" id="PF00300">
    <property type="entry name" value="His_Phos_1"/>
    <property type="match status" value="1"/>
</dbReference>
<comment type="caution">
    <text evidence="1">The sequence shown here is derived from an EMBL/GenBank/DDBJ whole genome shotgun (WGS) entry which is preliminary data.</text>
</comment>
<dbReference type="Proteomes" id="UP001597357">
    <property type="component" value="Unassembled WGS sequence"/>
</dbReference>
<dbReference type="InterPro" id="IPR013078">
    <property type="entry name" value="His_Pase_superF_clade-1"/>
</dbReference>
<dbReference type="InterPro" id="IPR029033">
    <property type="entry name" value="His_PPase_superfam"/>
</dbReference>
<name>A0ABW5SC78_9FLAO</name>
<evidence type="ECO:0000313" key="2">
    <source>
        <dbReference type="Proteomes" id="UP001597357"/>
    </source>
</evidence>
<dbReference type="CDD" id="cd07040">
    <property type="entry name" value="HP"/>
    <property type="match status" value="1"/>
</dbReference>
<keyword evidence="2" id="KW-1185">Reference proteome</keyword>
<accession>A0ABW5SC78</accession>
<dbReference type="Gene3D" id="3.40.50.1240">
    <property type="entry name" value="Phosphoglycerate mutase-like"/>
    <property type="match status" value="1"/>
</dbReference>